<dbReference type="AlphaFoldDB" id="A0A915LZM7"/>
<evidence type="ECO:0000259" key="2">
    <source>
        <dbReference type="PROSITE" id="PS50013"/>
    </source>
</evidence>
<keyword evidence="3" id="KW-1185">Reference proteome</keyword>
<feature type="domain" description="Chromo" evidence="2">
    <location>
        <begin position="119"/>
        <end position="166"/>
    </location>
</feature>
<dbReference type="InterPro" id="IPR016197">
    <property type="entry name" value="Chromo-like_dom_sf"/>
</dbReference>
<evidence type="ECO:0000313" key="4">
    <source>
        <dbReference type="WBParaSite" id="scaffold221_cov235.g514"/>
    </source>
</evidence>
<sequence length="218" mass="24951">MALDQVSDSDSFVSETDYDNPLQKFKQTGTSTDLQINNNNNKLRRSARLNNIENNNNQQQPGIGDIEQLDRPKKRCRCLGNRDGHAPEYCRKKRAKFSEVNENGDRVFPTYVLENEAYWDFDEIVDAELDDDGKPARFLIKWKGFITPVWEPASVLGDTPEALYEFAYKKGVDETLAVLCGKSNNPHIRRMAEQFNNVNPDSELRESSVAFCYLGFVL</sequence>
<accession>A0A915LZM7</accession>
<evidence type="ECO:0000313" key="3">
    <source>
        <dbReference type="Proteomes" id="UP000887561"/>
    </source>
</evidence>
<organism evidence="3 4">
    <name type="scientific">Meloidogyne javanica</name>
    <name type="common">Root-knot nematode worm</name>
    <dbReference type="NCBI Taxonomy" id="6303"/>
    <lineage>
        <taxon>Eukaryota</taxon>
        <taxon>Metazoa</taxon>
        <taxon>Ecdysozoa</taxon>
        <taxon>Nematoda</taxon>
        <taxon>Chromadorea</taxon>
        <taxon>Rhabditida</taxon>
        <taxon>Tylenchina</taxon>
        <taxon>Tylenchomorpha</taxon>
        <taxon>Tylenchoidea</taxon>
        <taxon>Meloidogynidae</taxon>
        <taxon>Meloidogyninae</taxon>
        <taxon>Meloidogyne</taxon>
        <taxon>Meloidogyne incognita group</taxon>
    </lineage>
</organism>
<dbReference type="Proteomes" id="UP000887561">
    <property type="component" value="Unplaced"/>
</dbReference>
<protein>
    <submittedName>
        <fullName evidence="4">Chromo domain-containing protein</fullName>
    </submittedName>
</protein>
<evidence type="ECO:0000256" key="1">
    <source>
        <dbReference type="SAM" id="MobiDB-lite"/>
    </source>
</evidence>
<proteinExistence type="predicted"/>
<feature type="region of interest" description="Disordered" evidence="1">
    <location>
        <begin position="1"/>
        <end position="33"/>
    </location>
</feature>
<dbReference type="Gene3D" id="2.40.50.40">
    <property type="match status" value="1"/>
</dbReference>
<reference evidence="4" key="1">
    <citation type="submission" date="2022-11" db="UniProtKB">
        <authorList>
            <consortium name="WormBaseParasite"/>
        </authorList>
    </citation>
    <scope>IDENTIFICATION</scope>
</reference>
<dbReference type="WBParaSite" id="scaffold221_cov235.g514">
    <property type="protein sequence ID" value="scaffold221_cov235.g514"/>
    <property type="gene ID" value="scaffold221_cov235.g514"/>
</dbReference>
<dbReference type="SUPFAM" id="SSF54160">
    <property type="entry name" value="Chromo domain-like"/>
    <property type="match status" value="1"/>
</dbReference>
<dbReference type="InterPro" id="IPR000953">
    <property type="entry name" value="Chromo/chromo_shadow_dom"/>
</dbReference>
<dbReference type="PROSITE" id="PS50013">
    <property type="entry name" value="CHROMO_2"/>
    <property type="match status" value="1"/>
</dbReference>
<name>A0A915LZM7_MELJA</name>
<feature type="compositionally biased region" description="Polar residues" evidence="1">
    <location>
        <begin position="1"/>
        <end position="14"/>
    </location>
</feature>